<feature type="compositionally biased region" description="Basic and acidic residues" evidence="19">
    <location>
        <begin position="125"/>
        <end position="147"/>
    </location>
</feature>
<protein>
    <recommendedName>
        <fullName evidence="17">DASH complex subunit DUO1</fullName>
    </recommendedName>
    <alternativeName>
        <fullName evidence="18">Outer kinetochore protein DUO1</fullName>
    </alternativeName>
</protein>
<proteinExistence type="inferred from homology"/>
<gene>
    <name evidence="20" type="ORF">MKZ38_004293</name>
</gene>
<evidence type="ECO:0000256" key="2">
    <source>
        <dbReference type="ARBA" id="ARBA00004186"/>
    </source>
</evidence>
<dbReference type="GO" id="GO:0005874">
    <property type="term" value="C:microtubule"/>
    <property type="evidence" value="ECO:0007669"/>
    <property type="project" value="UniProtKB-KW"/>
</dbReference>
<keyword evidence="15" id="KW-0131">Cell cycle</keyword>
<evidence type="ECO:0000256" key="8">
    <source>
        <dbReference type="ARBA" id="ARBA00022701"/>
    </source>
</evidence>
<comment type="subcellular location">
    <subcellularLocation>
        <location evidence="3">Chromosome</location>
        <location evidence="3">Centromere</location>
        <location evidence="3">Kinetochore</location>
    </subcellularLocation>
    <subcellularLocation>
        <location evidence="2">Cytoplasm</location>
        <location evidence="2">Cytoskeleton</location>
        <location evidence="2">Spindle</location>
    </subcellularLocation>
    <subcellularLocation>
        <location evidence="1">Nucleus</location>
    </subcellularLocation>
</comment>
<comment type="similarity">
    <text evidence="4">Belongs to the DASH complex DUO1 family.</text>
</comment>
<evidence type="ECO:0000256" key="5">
    <source>
        <dbReference type="ARBA" id="ARBA00022454"/>
    </source>
</evidence>
<evidence type="ECO:0000256" key="13">
    <source>
        <dbReference type="ARBA" id="ARBA00023212"/>
    </source>
</evidence>
<name>A0AAD5RMS7_9PEZI</name>
<evidence type="ECO:0000313" key="21">
    <source>
        <dbReference type="Proteomes" id="UP001201980"/>
    </source>
</evidence>
<keyword evidence="21" id="KW-1185">Reference proteome</keyword>
<dbReference type="PANTHER" id="PTHR28216">
    <property type="entry name" value="DASH COMPLEX SUBUNIT DUO1"/>
    <property type="match status" value="1"/>
</dbReference>
<keyword evidence="6" id="KW-0963">Cytoplasm</keyword>
<evidence type="ECO:0000256" key="12">
    <source>
        <dbReference type="ARBA" id="ARBA00023054"/>
    </source>
</evidence>
<dbReference type="GO" id="GO:0000278">
    <property type="term" value="P:mitotic cell cycle"/>
    <property type="evidence" value="ECO:0007669"/>
    <property type="project" value="InterPro"/>
</dbReference>
<organism evidence="20 21">
    <name type="scientific">Zalerion maritima</name>
    <dbReference type="NCBI Taxonomy" id="339359"/>
    <lineage>
        <taxon>Eukaryota</taxon>
        <taxon>Fungi</taxon>
        <taxon>Dikarya</taxon>
        <taxon>Ascomycota</taxon>
        <taxon>Pezizomycotina</taxon>
        <taxon>Sordariomycetes</taxon>
        <taxon>Lulworthiomycetidae</taxon>
        <taxon>Lulworthiales</taxon>
        <taxon>Lulworthiaceae</taxon>
        <taxon>Zalerion</taxon>
    </lineage>
</organism>
<keyword evidence="9" id="KW-0498">Mitosis</keyword>
<evidence type="ECO:0000256" key="10">
    <source>
        <dbReference type="ARBA" id="ARBA00022829"/>
    </source>
</evidence>
<reference evidence="20" key="1">
    <citation type="submission" date="2022-07" db="EMBL/GenBank/DDBJ databases">
        <title>Draft genome sequence of Zalerion maritima ATCC 34329, a (micro)plastics degrading marine fungus.</title>
        <authorList>
            <person name="Paco A."/>
            <person name="Goncalves M.F.M."/>
            <person name="Rocha-Santos T.A.P."/>
            <person name="Alves A."/>
        </authorList>
    </citation>
    <scope>NUCLEOTIDE SEQUENCE</scope>
    <source>
        <strain evidence="20">ATCC 34329</strain>
    </source>
</reference>
<keyword evidence="12" id="KW-0175">Coiled coil</keyword>
<evidence type="ECO:0000256" key="7">
    <source>
        <dbReference type="ARBA" id="ARBA00022618"/>
    </source>
</evidence>
<evidence type="ECO:0000256" key="4">
    <source>
        <dbReference type="ARBA" id="ARBA00005366"/>
    </source>
</evidence>
<evidence type="ECO:0000256" key="3">
    <source>
        <dbReference type="ARBA" id="ARBA00004629"/>
    </source>
</evidence>
<keyword evidence="8" id="KW-0493">Microtubule</keyword>
<keyword evidence="10" id="KW-0159">Chromosome partition</keyword>
<evidence type="ECO:0000313" key="20">
    <source>
        <dbReference type="EMBL" id="KAJ2897918.1"/>
    </source>
</evidence>
<accession>A0AAD5RMS7</accession>
<feature type="region of interest" description="Disordered" evidence="19">
    <location>
        <begin position="118"/>
        <end position="210"/>
    </location>
</feature>
<evidence type="ECO:0000256" key="9">
    <source>
        <dbReference type="ARBA" id="ARBA00022776"/>
    </source>
</evidence>
<evidence type="ECO:0000256" key="16">
    <source>
        <dbReference type="ARBA" id="ARBA00023328"/>
    </source>
</evidence>
<keyword evidence="14" id="KW-0539">Nucleus</keyword>
<dbReference type="GO" id="GO:0051301">
    <property type="term" value="P:cell division"/>
    <property type="evidence" value="ECO:0007669"/>
    <property type="project" value="UniProtKB-KW"/>
</dbReference>
<keyword evidence="13" id="KW-0206">Cytoskeleton</keyword>
<evidence type="ECO:0000256" key="17">
    <source>
        <dbReference type="ARBA" id="ARBA00044152"/>
    </source>
</evidence>
<keyword evidence="7" id="KW-0132">Cell division</keyword>
<dbReference type="GO" id="GO:0042729">
    <property type="term" value="C:DASH complex"/>
    <property type="evidence" value="ECO:0007669"/>
    <property type="project" value="InterPro"/>
</dbReference>
<dbReference type="AlphaFoldDB" id="A0AAD5RMS7"/>
<feature type="compositionally biased region" description="Low complexity" evidence="19">
    <location>
        <begin position="165"/>
        <end position="196"/>
    </location>
</feature>
<evidence type="ECO:0000256" key="18">
    <source>
        <dbReference type="ARBA" id="ARBA00044358"/>
    </source>
</evidence>
<dbReference type="GO" id="GO:0072686">
    <property type="term" value="C:mitotic spindle"/>
    <property type="evidence" value="ECO:0007669"/>
    <property type="project" value="InterPro"/>
</dbReference>
<evidence type="ECO:0000256" key="6">
    <source>
        <dbReference type="ARBA" id="ARBA00022490"/>
    </source>
</evidence>
<comment type="caution">
    <text evidence="20">The sequence shown here is derived from an EMBL/GenBank/DDBJ whole genome shotgun (WGS) entry which is preliminary data.</text>
</comment>
<dbReference type="InterPro" id="IPR013960">
    <property type="entry name" value="DASH_Duo1"/>
</dbReference>
<sequence length="210" mass="23124">MAPRSEDGDGQPPSTPNMAARKDRYDGGEDDVRQAALEKELRGVRSINEVIEGVIGTLEKAKGNMDTVSTTVDNASTLLNTWTRILSQTEHNQRLILNPDWKGATQDLMDIENGAIEKQQAAQRRAAEEERRRAEARRKQEEDERKRQAAATSSRGTRRTRSRGRAGYTRGTTSSSNSTLGRSGSTRGASGNSTGRYGNARYGRVRGTNK</sequence>
<evidence type="ECO:0000256" key="1">
    <source>
        <dbReference type="ARBA" id="ARBA00004123"/>
    </source>
</evidence>
<evidence type="ECO:0000256" key="11">
    <source>
        <dbReference type="ARBA" id="ARBA00022838"/>
    </source>
</evidence>
<feature type="region of interest" description="Disordered" evidence="19">
    <location>
        <begin position="1"/>
        <end position="32"/>
    </location>
</feature>
<dbReference type="EMBL" id="JAKWBI020000251">
    <property type="protein sequence ID" value="KAJ2897918.1"/>
    <property type="molecule type" value="Genomic_DNA"/>
</dbReference>
<dbReference type="Pfam" id="PF08651">
    <property type="entry name" value="DASH_Duo1"/>
    <property type="match status" value="1"/>
</dbReference>
<feature type="compositionally biased region" description="Basic and acidic residues" evidence="19">
    <location>
        <begin position="20"/>
        <end position="32"/>
    </location>
</feature>
<keyword evidence="11" id="KW-0995">Kinetochore</keyword>
<evidence type="ECO:0000256" key="15">
    <source>
        <dbReference type="ARBA" id="ARBA00023306"/>
    </source>
</evidence>
<keyword evidence="16" id="KW-0137">Centromere</keyword>
<keyword evidence="5" id="KW-0158">Chromosome</keyword>
<dbReference type="Proteomes" id="UP001201980">
    <property type="component" value="Unassembled WGS sequence"/>
</dbReference>
<dbReference type="GO" id="GO:0007059">
    <property type="term" value="P:chromosome segregation"/>
    <property type="evidence" value="ECO:0007669"/>
    <property type="project" value="UniProtKB-KW"/>
</dbReference>
<evidence type="ECO:0000256" key="14">
    <source>
        <dbReference type="ARBA" id="ARBA00023242"/>
    </source>
</evidence>
<evidence type="ECO:0000256" key="19">
    <source>
        <dbReference type="SAM" id="MobiDB-lite"/>
    </source>
</evidence>
<dbReference type="PANTHER" id="PTHR28216:SF1">
    <property type="entry name" value="DASH COMPLEX SUBUNIT DUO1"/>
    <property type="match status" value="1"/>
</dbReference>